<accession>A0A291GD00</accession>
<dbReference type="Proteomes" id="UP000217935">
    <property type="component" value="Chromosome"/>
</dbReference>
<dbReference type="InterPro" id="IPR003777">
    <property type="entry name" value="XdhC_CoxI"/>
</dbReference>
<organism evidence="3 4">
    <name type="scientific">Celeribacter ethanolicus</name>
    <dbReference type="NCBI Taxonomy" id="1758178"/>
    <lineage>
        <taxon>Bacteria</taxon>
        <taxon>Pseudomonadati</taxon>
        <taxon>Pseudomonadota</taxon>
        <taxon>Alphaproteobacteria</taxon>
        <taxon>Rhodobacterales</taxon>
        <taxon>Roseobacteraceae</taxon>
        <taxon>Celeribacter</taxon>
    </lineage>
</organism>
<dbReference type="Pfam" id="PF02625">
    <property type="entry name" value="XdhC_CoxI"/>
    <property type="match status" value="1"/>
</dbReference>
<proteinExistence type="predicted"/>
<feature type="domain" description="XdhC Rossmann" evidence="2">
    <location>
        <begin position="163"/>
        <end position="305"/>
    </location>
</feature>
<dbReference type="STRING" id="1758178.GCA_001550095_00432"/>
<feature type="domain" description="XdhC- CoxI" evidence="1">
    <location>
        <begin position="29"/>
        <end position="89"/>
    </location>
</feature>
<dbReference type="OrthoDB" id="9815497at2"/>
<dbReference type="PANTHER" id="PTHR30388:SF4">
    <property type="entry name" value="MOLYBDENUM COFACTOR INSERTION CHAPERONE PAOD"/>
    <property type="match status" value="1"/>
</dbReference>
<dbReference type="InterPro" id="IPR027051">
    <property type="entry name" value="XdhC_Rossmann_dom"/>
</dbReference>
<dbReference type="AlphaFoldDB" id="A0A291GD00"/>
<evidence type="ECO:0000259" key="2">
    <source>
        <dbReference type="Pfam" id="PF13478"/>
    </source>
</evidence>
<dbReference type="Pfam" id="PF13478">
    <property type="entry name" value="XdhC_C"/>
    <property type="match status" value="1"/>
</dbReference>
<name>A0A291GD00_9RHOB</name>
<protein>
    <submittedName>
        <fullName evidence="3">Xanthine dehydrogenase</fullName>
    </submittedName>
</protein>
<dbReference type="PANTHER" id="PTHR30388">
    <property type="entry name" value="ALDEHYDE OXIDOREDUCTASE MOLYBDENUM COFACTOR ASSEMBLY PROTEIN"/>
    <property type="match status" value="1"/>
</dbReference>
<evidence type="ECO:0000259" key="1">
    <source>
        <dbReference type="Pfam" id="PF02625"/>
    </source>
</evidence>
<evidence type="ECO:0000313" key="3">
    <source>
        <dbReference type="EMBL" id="ATG48269.1"/>
    </source>
</evidence>
<dbReference type="KEGG" id="ceh:CEW89_12260"/>
<dbReference type="InterPro" id="IPR052698">
    <property type="entry name" value="MoCofactor_Util/Proc"/>
</dbReference>
<keyword evidence="4" id="KW-1185">Reference proteome</keyword>
<gene>
    <name evidence="3" type="ORF">CEW89_12260</name>
</gene>
<dbReference type="RefSeq" id="WP_066704756.1">
    <property type="nucleotide sequence ID" value="NZ_CP022196.1"/>
</dbReference>
<evidence type="ECO:0000313" key="4">
    <source>
        <dbReference type="Proteomes" id="UP000217935"/>
    </source>
</evidence>
<dbReference type="EMBL" id="CP022196">
    <property type="protein sequence ID" value="ATG48269.1"/>
    <property type="molecule type" value="Genomic_DNA"/>
</dbReference>
<sequence length="324" mass="34031">MITVRAFDFPIASAIAHVRRQAEGAAPGCVLAVIAATGGPSFRPVGASMIVMADGTCFGALSSGCIDGDVAHHAARALQEKTPRKLRYGQGSPFMDIQLPCGGSLDIYLMPVPDIFRLEPLESSLGGRRPVVLGLDMARGDISLEAAAQGDLHLHILPDTRFVIFGAGTEAVAFATMAAAAGYDSVLLSPDADTLGMAQRQAPGLLTRQITSATLPEDVVIDRYTAVAMFFHSHDWESEILGRVLGSEAFYIGAQGSLRTATTRIATLRAMGFGEADLDRIKGPIGVIPSTRDPRTLAVSVLAEVLSHESATMVDGVASTRLAS</sequence>
<reference evidence="3 4" key="1">
    <citation type="submission" date="2017-06" db="EMBL/GenBank/DDBJ databases">
        <title>Celeribacter sp. TSPH2 complete genome sequence.</title>
        <authorList>
            <person name="Woo J.-H."/>
            <person name="Kim H.-S."/>
        </authorList>
    </citation>
    <scope>NUCLEOTIDE SEQUENCE [LARGE SCALE GENOMIC DNA]</scope>
    <source>
        <strain evidence="3 4">TSPH2</strain>
    </source>
</reference>
<dbReference type="Gene3D" id="3.40.50.720">
    <property type="entry name" value="NAD(P)-binding Rossmann-like Domain"/>
    <property type="match status" value="1"/>
</dbReference>